<geneLocation type="plasmid" evidence="4 6">
    <name>pdjl-6-3</name>
</geneLocation>
<name>A0AB38RNY3_RHOSG</name>
<dbReference type="Pfam" id="PF00589">
    <property type="entry name" value="Phage_integrase"/>
    <property type="match status" value="1"/>
</dbReference>
<feature type="domain" description="Tyr recombinase" evidence="2">
    <location>
        <begin position="456"/>
        <end position="661"/>
    </location>
</feature>
<dbReference type="InterPro" id="IPR011010">
    <property type="entry name" value="DNA_brk_join_enz"/>
</dbReference>
<geneLocation type="plasmid" evidence="3 6">
    <name>pdjl-6-1</name>
</geneLocation>
<sequence length="816" mass="90960">MAAAGHAITPGDGDRWHTFLTERLDERWRPNEWDPQTLIFTGDPHNQKTFVYLCAHPNCVHPTGVRNTICSFCLTEAKPHSKTLTRRFHDTIVEPCTVAAADVRCARPRYSTAGLCFTHQSRFAHAAKTRGIGITEFMADAQPLGALATCAVGGCSHQVFHPSTPLCQSHRSQYRGRQDRGEPPIDAHEFAAQALPLIRSHEFTLAGCTDLVRAELLWILQERDRRGFGISLLRMRNLVKAAHGARTLFEATASDAHVVSFLRMTLPLLRQQRGAFEGIDLTEPDRWGPEVLDRFPSAAGTRSRNLVIDWSAVGCGWLRMLGKTWAKETLPRYEHLRPSLRALTWASEALEFGPAFTDRRAAGRGDIAAIIDHCRRKTAATGAPFAGSYADDRLGNIKAVLGYCRSAGHMDEIPGAFALTAAHLKQRPVPPHRDDDEPGRALPTEIVEVLDRNMTLLRPTFTAGHRVEGWSNDDYAVMRQTIYQLLRDTGRRPGEITALRRDCLDTDPGGGPVLIYTNAKANRLGRRLHITTAAAAAVSAWLARVTTLRPDRRTAHLFPQLDLSDPCSDKHFKASAFGVIFRQWVDSIDELAPLIRTVPHPGGLIDRRDLVAYSLRHTYAQNHADAGTPVDVLAALMDHRDLAVTQGYYRIGHHRKREAIERVGNMVMDRRGALRPTPELIEYERRTVSTLLGGCVEPSNVNSGGKSCPIRFQCGGCDHYRPDPSYIPEIEQEIRKIKADVKEAELCAAPQVVDNLRYNLAMFEGILTKMTTHLHRLDPDERAALDAAIGTIRQAREHQRHFLPLSVAHRRGAVDD</sequence>
<dbReference type="EMBL" id="CP096566">
    <property type="protein sequence ID" value="UPU46379.1"/>
    <property type="molecule type" value="Genomic_DNA"/>
</dbReference>
<dbReference type="GO" id="GO:0006310">
    <property type="term" value="P:DNA recombination"/>
    <property type="evidence" value="ECO:0007669"/>
    <property type="project" value="UniProtKB-KW"/>
</dbReference>
<dbReference type="PROSITE" id="PS51898">
    <property type="entry name" value="TYR_RECOMBINASE"/>
    <property type="match status" value="1"/>
</dbReference>
<gene>
    <name evidence="3" type="ORF">M0639_29975</name>
    <name evidence="4" type="ORF">M0639_30915</name>
    <name evidence="5" type="ORF">M0639_34520</name>
</gene>
<dbReference type="Proteomes" id="UP000831484">
    <property type="component" value="Plasmid pdjl-6-3"/>
</dbReference>
<dbReference type="Proteomes" id="UP000831484">
    <property type="component" value="Plasmid pdjl-6-5"/>
</dbReference>
<reference evidence="6" key="1">
    <citation type="journal article" date="2022" name="Environ. Microbiol.">
        <title>Functional analysis, diversity, and distribution of carbendazim hydrolases MheI and CbmA, responsible for the initial step in carbendazim degradation.</title>
        <authorList>
            <person name="Zhang M."/>
            <person name="Bai X."/>
            <person name="Li Q."/>
            <person name="Zhang L."/>
            <person name="Zhu Q."/>
            <person name="Gao S."/>
            <person name="Ke Z."/>
            <person name="Jiang M."/>
            <person name="Hu J."/>
            <person name="Qiu J."/>
            <person name="Hong Q."/>
        </authorList>
    </citation>
    <scope>NUCLEOTIDE SEQUENCE [LARGE SCALE GENOMIC DNA]</scope>
    <source>
        <strain evidence="6">djl-6</strain>
    </source>
</reference>
<dbReference type="SUPFAM" id="SSF56349">
    <property type="entry name" value="DNA breaking-rejoining enzymes"/>
    <property type="match status" value="1"/>
</dbReference>
<dbReference type="EMBL" id="CP096564">
    <property type="protein sequence ID" value="UPU46186.1"/>
    <property type="molecule type" value="Genomic_DNA"/>
</dbReference>
<dbReference type="Proteomes" id="UP000831484">
    <property type="component" value="Plasmid pdjl-6-1"/>
</dbReference>
<evidence type="ECO:0000256" key="1">
    <source>
        <dbReference type="ARBA" id="ARBA00023172"/>
    </source>
</evidence>
<evidence type="ECO:0000259" key="2">
    <source>
        <dbReference type="PROSITE" id="PS51898"/>
    </source>
</evidence>
<evidence type="ECO:0000313" key="3">
    <source>
        <dbReference type="EMBL" id="UPU46186.1"/>
    </source>
</evidence>
<dbReference type="AlphaFoldDB" id="A0AB38RNY3"/>
<accession>A0AB38RNY3</accession>
<dbReference type="InterPro" id="IPR013762">
    <property type="entry name" value="Integrase-like_cat_sf"/>
</dbReference>
<protein>
    <submittedName>
        <fullName evidence="5">Tyrosine-type recombinase/integrase</fullName>
    </submittedName>
</protein>
<dbReference type="Gene3D" id="1.10.443.10">
    <property type="entry name" value="Intergrase catalytic core"/>
    <property type="match status" value="1"/>
</dbReference>
<organism evidence="5 6">
    <name type="scientific">Rhodococcus qingshengii JCM 15477</name>
    <dbReference type="NCBI Taxonomy" id="1303681"/>
    <lineage>
        <taxon>Bacteria</taxon>
        <taxon>Bacillati</taxon>
        <taxon>Actinomycetota</taxon>
        <taxon>Actinomycetes</taxon>
        <taxon>Mycobacteriales</taxon>
        <taxon>Nocardiaceae</taxon>
        <taxon>Rhodococcus</taxon>
        <taxon>Rhodococcus erythropolis group</taxon>
    </lineage>
</organism>
<keyword evidence="5" id="KW-0614">Plasmid</keyword>
<keyword evidence="6" id="KW-1185">Reference proteome</keyword>
<dbReference type="EMBL" id="CP096568">
    <property type="protein sequence ID" value="UPU46942.1"/>
    <property type="molecule type" value="Genomic_DNA"/>
</dbReference>
<dbReference type="RefSeq" id="WP_248671228.1">
    <property type="nucleotide sequence ID" value="NZ_CP096564.1"/>
</dbReference>
<keyword evidence="1" id="KW-0233">DNA recombination</keyword>
<geneLocation type="plasmid" evidence="5 6">
    <name>pdjl-6-5</name>
</geneLocation>
<proteinExistence type="predicted"/>
<reference evidence="5" key="2">
    <citation type="submission" date="2022-04" db="EMBL/GenBank/DDBJ databases">
        <title>Functional analysis, diversity, and distribution of carbendazim hydrolases MheI and CbmA, responsible for the initial step in carbendazim degradation.</title>
        <authorList>
            <person name="Zhang M."/>
        </authorList>
    </citation>
    <scope>NUCLEOTIDE SEQUENCE</scope>
    <source>
        <strain evidence="5">Djl-6</strain>
        <plasmid evidence="3">pdjl-6-1</plasmid>
        <plasmid evidence="4">pdjl-6-3</plasmid>
        <plasmid evidence="5">pdjl-6-5</plasmid>
    </source>
</reference>
<dbReference type="GO" id="GO:0015074">
    <property type="term" value="P:DNA integration"/>
    <property type="evidence" value="ECO:0007669"/>
    <property type="project" value="InterPro"/>
</dbReference>
<evidence type="ECO:0000313" key="6">
    <source>
        <dbReference type="Proteomes" id="UP000831484"/>
    </source>
</evidence>
<dbReference type="GO" id="GO:0003677">
    <property type="term" value="F:DNA binding"/>
    <property type="evidence" value="ECO:0007669"/>
    <property type="project" value="InterPro"/>
</dbReference>
<evidence type="ECO:0000313" key="4">
    <source>
        <dbReference type="EMBL" id="UPU46379.1"/>
    </source>
</evidence>
<evidence type="ECO:0000313" key="5">
    <source>
        <dbReference type="EMBL" id="UPU46942.1"/>
    </source>
</evidence>
<dbReference type="InterPro" id="IPR002104">
    <property type="entry name" value="Integrase_catalytic"/>
</dbReference>